<feature type="domain" description="UvrD-like helicase ATP-binding" evidence="18">
    <location>
        <begin position="3"/>
        <end position="469"/>
    </location>
</feature>
<dbReference type="Proteomes" id="UP001201397">
    <property type="component" value="Unassembled WGS sequence"/>
</dbReference>
<dbReference type="Gene3D" id="3.40.50.300">
    <property type="entry name" value="P-loop containing nucleotide triphosphate hydrolases"/>
    <property type="match status" value="2"/>
</dbReference>
<dbReference type="EC" id="5.6.2.4" evidence="15"/>
<dbReference type="RefSeq" id="WP_237093073.1">
    <property type="nucleotide sequence ID" value="NZ_JAKKDL010000009.1"/>
</dbReference>
<evidence type="ECO:0000256" key="1">
    <source>
        <dbReference type="ARBA" id="ARBA00022722"/>
    </source>
</evidence>
<feature type="compositionally biased region" description="Polar residues" evidence="17">
    <location>
        <begin position="912"/>
        <end position="923"/>
    </location>
</feature>
<feature type="region of interest" description="Disordered" evidence="17">
    <location>
        <begin position="951"/>
        <end position="974"/>
    </location>
</feature>
<name>A0AAW5AFQ5_9NEIS</name>
<evidence type="ECO:0000256" key="16">
    <source>
        <dbReference type="PROSITE-ProRule" id="PRU00560"/>
    </source>
</evidence>
<dbReference type="PROSITE" id="PS51198">
    <property type="entry name" value="UVRD_HELICASE_ATP_BIND"/>
    <property type="match status" value="1"/>
</dbReference>
<dbReference type="PANTHER" id="PTHR11070">
    <property type="entry name" value="UVRD / RECB / PCRA DNA HELICASE FAMILY MEMBER"/>
    <property type="match status" value="1"/>
</dbReference>
<sequence>MTSSSARTFDPLTIPIESSNLIEASAGTGKTYGIAALFTRLILLEQLAVDRILVVTFTKAATAELKTRLRARLDEALQVLEHAPDDEPFSDGISEYCCRHHENDEFLPALLLKALEQESRNRLIVRLKAAISRFDNAAIYTIHGFCQRVLRDYAFLCQSPFDVALSENDQQIKLQAAQDFWRQTVSGNRELAGLVFKHRCTPESVLAEIQSYAARPYLTPNRPENRLSETRAAAECNWQNIRQSLADLEQTFWRIHASLNGNAYRKNTFEKVFALLGEASAADRLPDDAYLHEYLPKFAADRLEEKIKKGQSPDLTAFAKLQSLANLQRDLSAVAEAEQNALTALKLDLLESLKTALAEQKKSGRSRSFDDLLLDVYHALDGHNPHSGQLAHTIAQNWQVALIDEFQDTDPLQYAVFSKIFIGYRNPLFLVGDPKQAIYSFRGADIYAYLQAALDAAHHYTLDTNYRSHSKLIGGINALFQQKKRPFVLPNIGYSDVKAARAESRLSPPQPAIQIRWLNGKNDEVLPKDALRQRAADYCADEIAHALNEAAQGRLKFKERAVCSGDIAVLVRTHSEGSMVAEALKKRGVRSVLNGRQSVFAADEAKSLASLLEFFLDSRKTEALSFVLGGPLFGYTAEQLYRLNHNETLILQWIAAAEAALVQWQEQGIYAAMQGFAGFCGLETSLLKKRNERSLTNYHQLLERLAEEGEHNSRPAALHQWLLDQITQAAEGQGGDNNILRLESDEELVKIVTMHASKGLQYPLVYCPFVWDATDNTAGEWQIIHRQEGSELLAKTQLSENDLTQLGDEETAERLRLLYVALTRAEERLTIYAAAFGSSKGGHATTAGNTFAYLLEGGPDSLRSDVCQAYRDELSANKEAGLTAMLRRNWQRFLDKQSADNTDFAFSDEAPPQSSFQTASNGSPEYRAWQPPQRYFSFIRHTSFTGLARHSGAAAEPEETALPDLDETDLPPATDTDGYTDIHHFPHGAQAGLCLHEMLEHADFNRPAIEQSGKLQEILHRYRFDEAWLPVMADLIDACRQTPLTAGFALNDIAPKFRLPEMGFTMYMQQFSLKALQNWFAASDLPTECRQAAERLNFKDLQGYLNGFIDMVHQDPEGNVCISDYKSNKLGNSSEAYTQTAMNAAMAEHHYYLQAFIYAIAVARYFKQRRQPLHEINIRYIFLRGIGSPGKGIWSWNIPTENLQEWL</sequence>
<dbReference type="CDD" id="cd22352">
    <property type="entry name" value="RecB_C-like"/>
    <property type="match status" value="1"/>
</dbReference>
<feature type="region of interest" description="Disordered" evidence="17">
    <location>
        <begin position="903"/>
        <end position="925"/>
    </location>
</feature>
<evidence type="ECO:0000256" key="4">
    <source>
        <dbReference type="ARBA" id="ARBA00022763"/>
    </source>
</evidence>
<gene>
    <name evidence="15 20" type="primary">recB</name>
    <name evidence="20" type="ORF">L4H06_07975</name>
</gene>
<comment type="catalytic activity">
    <reaction evidence="13 15">
        <text>Couples ATP hydrolysis with the unwinding of duplex DNA by translocating in the 3'-5' direction.</text>
        <dbReference type="EC" id="5.6.2.4"/>
    </reaction>
</comment>
<dbReference type="GO" id="GO:0000724">
    <property type="term" value="P:double-strand break repair via homologous recombination"/>
    <property type="evidence" value="ECO:0007669"/>
    <property type="project" value="UniProtKB-UniRule"/>
</dbReference>
<keyword evidence="5 15" id="KW-0378">Hydrolase</keyword>
<evidence type="ECO:0000256" key="9">
    <source>
        <dbReference type="ARBA" id="ARBA00022842"/>
    </source>
</evidence>
<evidence type="ECO:0000256" key="5">
    <source>
        <dbReference type="ARBA" id="ARBA00022801"/>
    </source>
</evidence>
<feature type="region of interest" description="Nuclease activity, interacts with RecD and RecA" evidence="15">
    <location>
        <begin position="938"/>
        <end position="1207"/>
    </location>
</feature>
<dbReference type="InterPro" id="IPR014016">
    <property type="entry name" value="UvrD-like_ATP-bd"/>
</dbReference>
<dbReference type="InterPro" id="IPR014017">
    <property type="entry name" value="DNA_helicase_UvrD-like_C"/>
</dbReference>
<dbReference type="InterPro" id="IPR011604">
    <property type="entry name" value="PDDEXK-like_dom_sf"/>
</dbReference>
<evidence type="ECO:0000256" key="15">
    <source>
        <dbReference type="HAMAP-Rule" id="MF_01485"/>
    </source>
</evidence>
<evidence type="ECO:0000256" key="6">
    <source>
        <dbReference type="ARBA" id="ARBA00022806"/>
    </source>
</evidence>
<dbReference type="SUPFAM" id="SSF52540">
    <property type="entry name" value="P-loop containing nucleoside triphosphate hydrolases"/>
    <property type="match status" value="1"/>
</dbReference>
<keyword evidence="12 15" id="KW-0413">Isomerase</keyword>
<keyword evidence="11 15" id="KW-0234">DNA repair</keyword>
<dbReference type="EMBL" id="JAKKDL010000009">
    <property type="protein sequence ID" value="MCF7530159.1"/>
    <property type="molecule type" value="Genomic_DNA"/>
</dbReference>
<dbReference type="GO" id="GO:0005829">
    <property type="term" value="C:cytosol"/>
    <property type="evidence" value="ECO:0007669"/>
    <property type="project" value="TreeGrafter"/>
</dbReference>
<dbReference type="InterPro" id="IPR011335">
    <property type="entry name" value="Restrct_endonuc-II-like"/>
</dbReference>
<keyword evidence="2 15" id="KW-0479">Metal-binding</keyword>
<keyword evidence="9 15" id="KW-0460">Magnesium</keyword>
<evidence type="ECO:0000256" key="13">
    <source>
        <dbReference type="ARBA" id="ARBA00034617"/>
    </source>
</evidence>
<keyword evidence="8 15" id="KW-0067">ATP-binding</keyword>
<feature type="binding site" evidence="16">
    <location>
        <begin position="24"/>
        <end position="31"/>
    </location>
    <ligand>
        <name>ATP</name>
        <dbReference type="ChEBI" id="CHEBI:30616"/>
    </ligand>
</feature>
<dbReference type="HAMAP" id="MF_01485">
    <property type="entry name" value="RecB"/>
    <property type="match status" value="1"/>
</dbReference>
<evidence type="ECO:0000259" key="19">
    <source>
        <dbReference type="PROSITE" id="PS51217"/>
    </source>
</evidence>
<comment type="domain">
    <text evidence="15">The C-terminal domain has nuclease activity and interacts with RecD. It interacts with RecA, facilitating its loading onto ssDNA.</text>
</comment>
<evidence type="ECO:0000256" key="7">
    <source>
        <dbReference type="ARBA" id="ARBA00022839"/>
    </source>
</evidence>
<dbReference type="PANTHER" id="PTHR11070:SF23">
    <property type="entry name" value="RECBCD ENZYME SUBUNIT RECB"/>
    <property type="match status" value="1"/>
</dbReference>
<organism evidence="20 21">
    <name type="scientific">Neisseria lisongii</name>
    <dbReference type="NCBI Taxonomy" id="2912188"/>
    <lineage>
        <taxon>Bacteria</taxon>
        <taxon>Pseudomonadati</taxon>
        <taxon>Pseudomonadota</taxon>
        <taxon>Betaproteobacteria</taxon>
        <taxon>Neisseriales</taxon>
        <taxon>Neisseriaceae</taxon>
        <taxon>Neisseria</taxon>
    </lineage>
</organism>
<feature type="binding site" evidence="15">
    <location>
        <position position="996"/>
    </location>
    <ligand>
        <name>Mg(2+)</name>
        <dbReference type="ChEBI" id="CHEBI:18420"/>
    </ligand>
</feature>
<accession>A0AAW5AFQ5</accession>
<reference evidence="20" key="1">
    <citation type="submission" date="2022-01" db="EMBL/GenBank/DDBJ databases">
        <title>Neisseria sp. ZJ104.</title>
        <authorList>
            <person name="Yang C."/>
        </authorList>
    </citation>
    <scope>NUCLEOTIDE SEQUENCE</scope>
    <source>
        <strain evidence="20">ZJ104</strain>
    </source>
</reference>
<dbReference type="Pfam" id="PF00580">
    <property type="entry name" value="UvrD-helicase"/>
    <property type="match status" value="1"/>
</dbReference>
<evidence type="ECO:0000256" key="14">
    <source>
        <dbReference type="ARBA" id="ARBA00048988"/>
    </source>
</evidence>
<dbReference type="AlphaFoldDB" id="A0AAW5AFQ5"/>
<comment type="domain">
    <text evidence="15">The N-terminal DNA-binding domain is a ssDNA-dependent ATPase and has ATP-dependent 3'-5' helicase function. This domain interacts with RecC.</text>
</comment>
<comment type="function">
    <text evidence="15">A helicase/nuclease that prepares dsDNA breaks (DSB) for recombinational DNA repair. Binds to DSBs and unwinds DNA via a highly rapid and processive ATP-dependent bidirectional helicase activity. Unwinds dsDNA until it encounters a Chi (crossover hotspot instigator) sequence from the 3' direction. Cuts ssDNA a few nucleotides 3' to the Chi site. The properties and activities of the enzyme are changed at Chi. The Chi-altered holoenzyme produces a long 3'-ssDNA overhang and facilitates RecA-binding to the ssDNA for homologous DNA recombination and repair. Holoenzyme degrades any linearized DNA that is unable to undergo homologous recombination. In the holoenzyme this subunit contributes ATPase, 3'-5' helicase, exonuclease activity and loads RecA onto ssDNA.</text>
</comment>
<comment type="subunit">
    <text evidence="15">Heterotrimer of RecB, RecC and RecD. All subunits contribute to DNA-binding. Interacts with RecA.</text>
</comment>
<evidence type="ECO:0000313" key="20">
    <source>
        <dbReference type="EMBL" id="MCF7530159.1"/>
    </source>
</evidence>
<dbReference type="GO" id="GO:0000287">
    <property type="term" value="F:magnesium ion binding"/>
    <property type="evidence" value="ECO:0007669"/>
    <property type="project" value="UniProtKB-UniRule"/>
</dbReference>
<keyword evidence="7 15" id="KW-0269">Exonuclease</keyword>
<evidence type="ECO:0000259" key="18">
    <source>
        <dbReference type="PROSITE" id="PS51198"/>
    </source>
</evidence>
<evidence type="ECO:0000256" key="11">
    <source>
        <dbReference type="ARBA" id="ARBA00023204"/>
    </source>
</evidence>
<feature type="binding site" evidence="15">
    <location>
        <position position="1110"/>
    </location>
    <ligand>
        <name>Mg(2+)</name>
        <dbReference type="ChEBI" id="CHEBI:18420"/>
    </ligand>
</feature>
<keyword evidence="6 15" id="KW-0347">Helicase</keyword>
<feature type="region of interest" description="DNA-binding and helicase activity, interacts with RecC" evidence="15">
    <location>
        <begin position="1"/>
        <end position="883"/>
    </location>
</feature>
<keyword evidence="4 15" id="KW-0227">DNA damage</keyword>
<comment type="catalytic activity">
    <reaction evidence="14 15">
        <text>ATP + H2O = ADP + phosphate + H(+)</text>
        <dbReference type="Rhea" id="RHEA:13065"/>
        <dbReference type="ChEBI" id="CHEBI:15377"/>
        <dbReference type="ChEBI" id="CHEBI:15378"/>
        <dbReference type="ChEBI" id="CHEBI:30616"/>
        <dbReference type="ChEBI" id="CHEBI:43474"/>
        <dbReference type="ChEBI" id="CHEBI:456216"/>
        <dbReference type="EC" id="5.6.2.4"/>
    </reaction>
</comment>
<dbReference type="InterPro" id="IPR000212">
    <property type="entry name" value="DNA_helicase_UvrD/REP"/>
</dbReference>
<dbReference type="InterPro" id="IPR004586">
    <property type="entry name" value="RecB"/>
</dbReference>
<comment type="caution">
    <text evidence="20">The sequence shown here is derived from an EMBL/GenBank/DDBJ whole genome shotgun (WGS) entry which is preliminary data.</text>
</comment>
<feature type="domain" description="UvrD-like helicase C-terminal" evidence="19">
    <location>
        <begin position="494"/>
        <end position="759"/>
    </location>
</feature>
<comment type="cofactor">
    <cofactor evidence="15">
        <name>Mg(2+)</name>
        <dbReference type="ChEBI" id="CHEBI:18420"/>
    </cofactor>
    <text evidence="15">Binds 1 Mg(2+) ion per subunit.</text>
</comment>
<protein>
    <recommendedName>
        <fullName evidence="15">RecBCD enzyme subunit RecB</fullName>
        <ecNumber evidence="15">3.1.11.5</ecNumber>
        <ecNumber evidence="15">5.6.2.4</ecNumber>
    </recommendedName>
    <alternativeName>
        <fullName evidence="15">DNA 3'-5' helicase subunit RecB</fullName>
    </alternativeName>
    <alternativeName>
        <fullName evidence="15">Exonuclease V subunit RecB</fullName>
        <shortName evidence="15">ExoV subunit RecB</shortName>
    </alternativeName>
    <alternativeName>
        <fullName evidence="15">Helicase/nuclease RecBCD subunit RecB</fullName>
    </alternativeName>
</protein>
<evidence type="ECO:0000256" key="3">
    <source>
        <dbReference type="ARBA" id="ARBA00022741"/>
    </source>
</evidence>
<feature type="binding site" evidence="15">
    <location>
        <position position="1124"/>
    </location>
    <ligand>
        <name>Mg(2+)</name>
        <dbReference type="ChEBI" id="CHEBI:18420"/>
    </ligand>
</feature>
<dbReference type="Gene3D" id="3.90.320.10">
    <property type="match status" value="1"/>
</dbReference>
<dbReference type="GO" id="GO:0003677">
    <property type="term" value="F:DNA binding"/>
    <property type="evidence" value="ECO:0007669"/>
    <property type="project" value="UniProtKB-UniRule"/>
</dbReference>
<evidence type="ECO:0000256" key="17">
    <source>
        <dbReference type="SAM" id="MobiDB-lite"/>
    </source>
</evidence>
<proteinExistence type="inferred from homology"/>
<dbReference type="Gene3D" id="1.10.3170.10">
    <property type="entry name" value="Recbcd, chain B, domain 2"/>
    <property type="match status" value="1"/>
</dbReference>
<comment type="catalytic activity">
    <reaction evidence="15">
        <text>Exonucleolytic cleavage (in the presence of ATP) in either 5'- to 3'- or 3'- to 5'-direction to yield 5'-phosphooligonucleotides.</text>
        <dbReference type="EC" id="3.1.11.5"/>
    </reaction>
</comment>
<dbReference type="Pfam" id="PF13361">
    <property type="entry name" value="UvrD_C"/>
    <property type="match status" value="2"/>
</dbReference>
<comment type="similarity">
    <text evidence="15">Belongs to the helicase family. UvrD subfamily.</text>
</comment>
<keyword evidence="10 15" id="KW-0238">DNA-binding</keyword>
<dbReference type="PROSITE" id="PS51217">
    <property type="entry name" value="UVRD_HELICASE_CTER"/>
    <property type="match status" value="1"/>
</dbReference>
<evidence type="ECO:0000256" key="2">
    <source>
        <dbReference type="ARBA" id="ARBA00022723"/>
    </source>
</evidence>
<evidence type="ECO:0000256" key="8">
    <source>
        <dbReference type="ARBA" id="ARBA00022840"/>
    </source>
</evidence>
<keyword evidence="3 15" id="KW-0547">Nucleotide-binding</keyword>
<feature type="compositionally biased region" description="Acidic residues" evidence="17">
    <location>
        <begin position="956"/>
        <end position="969"/>
    </location>
</feature>
<dbReference type="Gene3D" id="1.10.486.10">
    <property type="entry name" value="PCRA, domain 4"/>
    <property type="match status" value="1"/>
</dbReference>
<evidence type="ECO:0000256" key="10">
    <source>
        <dbReference type="ARBA" id="ARBA00023125"/>
    </source>
</evidence>
<dbReference type="GO" id="GO:0008854">
    <property type="term" value="F:exodeoxyribonuclease V activity"/>
    <property type="evidence" value="ECO:0007669"/>
    <property type="project" value="UniProtKB-EC"/>
</dbReference>
<feature type="active site" description="For nuclease activity" evidence="15">
    <location>
        <position position="1124"/>
    </location>
</feature>
<comment type="miscellaneous">
    <text evidence="15">In the RecBCD complex, RecB has a slow 3'-5' helicase, an exonuclease activity and loads RecA onto ssDNA, RecD has a fast 5'-3' helicase activity, while RecC stimulates the ATPase and processivity of the RecB helicase and contributes to recognition of the Chi site.</text>
</comment>
<dbReference type="GO" id="GO:0009338">
    <property type="term" value="C:exodeoxyribonuclease V complex"/>
    <property type="evidence" value="ECO:0007669"/>
    <property type="project" value="TreeGrafter"/>
</dbReference>
<keyword evidence="1 15" id="KW-0540">Nuclease</keyword>
<dbReference type="EC" id="3.1.11.5" evidence="15"/>
<dbReference type="SUPFAM" id="SSF52980">
    <property type="entry name" value="Restriction endonuclease-like"/>
    <property type="match status" value="1"/>
</dbReference>
<dbReference type="GO" id="GO:0005524">
    <property type="term" value="F:ATP binding"/>
    <property type="evidence" value="ECO:0007669"/>
    <property type="project" value="UniProtKB-UniRule"/>
</dbReference>
<dbReference type="NCBIfam" id="TIGR00609">
    <property type="entry name" value="recB"/>
    <property type="match status" value="1"/>
</dbReference>
<dbReference type="InterPro" id="IPR027417">
    <property type="entry name" value="P-loop_NTPase"/>
</dbReference>
<dbReference type="GO" id="GO:0043138">
    <property type="term" value="F:3'-5' DNA helicase activity"/>
    <property type="evidence" value="ECO:0007669"/>
    <property type="project" value="UniProtKB-UniRule"/>
</dbReference>
<evidence type="ECO:0000256" key="12">
    <source>
        <dbReference type="ARBA" id="ARBA00023235"/>
    </source>
</evidence>
<evidence type="ECO:0000313" key="21">
    <source>
        <dbReference type="Proteomes" id="UP001201397"/>
    </source>
</evidence>